<evidence type="ECO:0000313" key="2">
    <source>
        <dbReference type="EMBL" id="MER0429039.1"/>
    </source>
</evidence>
<dbReference type="EMBL" id="JBEJUE010000048">
    <property type="protein sequence ID" value="MER0429039.1"/>
    <property type="molecule type" value="Genomic_DNA"/>
</dbReference>
<proteinExistence type="predicted"/>
<name>A0ABV1QCY8_STRMI</name>
<reference evidence="2 3" key="1">
    <citation type="submission" date="2024-01" db="EMBL/GenBank/DDBJ databases">
        <title>Metagenomic exploration of the rhizosphere soil microbial community and their significance in facilitating the development of wild simulated ginseng.</title>
        <authorList>
            <person name="Huang J."/>
        </authorList>
    </citation>
    <scope>NUCLEOTIDE SEQUENCE [LARGE SCALE GENOMIC DNA]</scope>
    <source>
        <strain evidence="2 3">WY141</strain>
    </source>
</reference>
<sequence length="80" mass="9031">MNTFARKLSRERIIPAEYMVQTHGWDVTAVTLRGSLPIVAVSLPLIVVPASFDPRMLPLLALFLTASHGSLLVHRRIRRR</sequence>
<gene>
    <name evidence="2" type="ORF">ABR748_33290</name>
</gene>
<evidence type="ECO:0000256" key="1">
    <source>
        <dbReference type="SAM" id="Phobius"/>
    </source>
</evidence>
<protein>
    <submittedName>
        <fullName evidence="2">Uncharacterized protein</fullName>
    </submittedName>
</protein>
<feature type="transmembrane region" description="Helical" evidence="1">
    <location>
        <begin position="56"/>
        <end position="74"/>
    </location>
</feature>
<dbReference type="RefSeq" id="WP_229887926.1">
    <property type="nucleotide sequence ID" value="NZ_BMUG01000016.1"/>
</dbReference>
<keyword evidence="1" id="KW-0812">Transmembrane</keyword>
<organism evidence="2 3">
    <name type="scientific">Streptomyces microflavus</name>
    <name type="common">Streptomyces lipmanii</name>
    <dbReference type="NCBI Taxonomy" id="1919"/>
    <lineage>
        <taxon>Bacteria</taxon>
        <taxon>Bacillati</taxon>
        <taxon>Actinomycetota</taxon>
        <taxon>Actinomycetes</taxon>
        <taxon>Kitasatosporales</taxon>
        <taxon>Streptomycetaceae</taxon>
        <taxon>Streptomyces</taxon>
    </lineage>
</organism>
<keyword evidence="1" id="KW-1133">Transmembrane helix</keyword>
<evidence type="ECO:0000313" key="3">
    <source>
        <dbReference type="Proteomes" id="UP001456562"/>
    </source>
</evidence>
<keyword evidence="3" id="KW-1185">Reference proteome</keyword>
<keyword evidence="1" id="KW-0472">Membrane</keyword>
<dbReference type="Proteomes" id="UP001456562">
    <property type="component" value="Unassembled WGS sequence"/>
</dbReference>
<comment type="caution">
    <text evidence="2">The sequence shown here is derived from an EMBL/GenBank/DDBJ whole genome shotgun (WGS) entry which is preliminary data.</text>
</comment>
<accession>A0ABV1QCY8</accession>
<feature type="transmembrane region" description="Helical" evidence="1">
    <location>
        <begin position="30"/>
        <end position="50"/>
    </location>
</feature>